<dbReference type="SUPFAM" id="SSF63829">
    <property type="entry name" value="Calcium-dependent phosphotriesterase"/>
    <property type="match status" value="1"/>
</dbReference>
<protein>
    <submittedName>
        <fullName evidence="5">Gluconolaconase</fullName>
    </submittedName>
</protein>
<dbReference type="AlphaFoldDB" id="V4NHZ2"/>
<evidence type="ECO:0000259" key="3">
    <source>
        <dbReference type="Pfam" id="PF08450"/>
    </source>
</evidence>
<dbReference type="RefSeq" id="WP_018084059.1">
    <property type="nucleotide sequence ID" value="NZ_AQWM01000059.1"/>
</dbReference>
<keyword evidence="6" id="KW-1185">Reference proteome</keyword>
<dbReference type="Pfam" id="PF12708">
    <property type="entry name" value="Pect-lyase_RHGA_epim"/>
    <property type="match status" value="2"/>
</dbReference>
<evidence type="ECO:0000259" key="4">
    <source>
        <dbReference type="Pfam" id="PF12708"/>
    </source>
</evidence>
<dbReference type="InterPro" id="IPR013658">
    <property type="entry name" value="SGL"/>
</dbReference>
<dbReference type="PANTHER" id="PTHR47572">
    <property type="entry name" value="LIPOPROTEIN-RELATED"/>
    <property type="match status" value="1"/>
</dbReference>
<dbReference type="InterPro" id="IPR011042">
    <property type="entry name" value="6-blade_b-propeller_TolB-like"/>
</dbReference>
<organism evidence="5 6">
    <name type="scientific">Asticcacaulis benevestitus DSM 16100 = ATCC BAA-896</name>
    <dbReference type="NCBI Taxonomy" id="1121022"/>
    <lineage>
        <taxon>Bacteria</taxon>
        <taxon>Pseudomonadati</taxon>
        <taxon>Pseudomonadota</taxon>
        <taxon>Alphaproteobacteria</taxon>
        <taxon>Caulobacterales</taxon>
        <taxon>Caulobacteraceae</taxon>
        <taxon>Asticcacaulis</taxon>
    </lineage>
</organism>
<dbReference type="InterPro" id="IPR012334">
    <property type="entry name" value="Pectin_lyas_fold"/>
</dbReference>
<gene>
    <name evidence="5" type="ORF">ABENE_21980</name>
</gene>
<evidence type="ECO:0000313" key="5">
    <source>
        <dbReference type="EMBL" id="ESQ81462.1"/>
    </source>
</evidence>
<feature type="chain" id="PRO_5004723512" evidence="2">
    <location>
        <begin position="25"/>
        <end position="1010"/>
    </location>
</feature>
<reference evidence="5 6" key="1">
    <citation type="journal article" date="2014" name="Nature">
        <title>Sequential evolution of bacterial morphology by co-option of a developmental regulator.</title>
        <authorList>
            <person name="Jiang C."/>
            <person name="Brown P.J."/>
            <person name="Ducret A."/>
            <person name="Brun Y.V."/>
        </authorList>
    </citation>
    <scope>NUCLEOTIDE SEQUENCE [LARGE SCALE GENOMIC DNA]</scope>
    <source>
        <strain evidence="5 6">DSM 16100</strain>
    </source>
</reference>
<evidence type="ECO:0000256" key="1">
    <source>
        <dbReference type="ARBA" id="ARBA00022801"/>
    </source>
</evidence>
<dbReference type="SUPFAM" id="SSF51126">
    <property type="entry name" value="Pectin lyase-like"/>
    <property type="match status" value="2"/>
</dbReference>
<dbReference type="InterPro" id="IPR051262">
    <property type="entry name" value="SMP-30/CGR1_Lactonase"/>
</dbReference>
<evidence type="ECO:0000313" key="6">
    <source>
        <dbReference type="Proteomes" id="UP000017837"/>
    </source>
</evidence>
<dbReference type="GO" id="GO:0016787">
    <property type="term" value="F:hydrolase activity"/>
    <property type="evidence" value="ECO:0007669"/>
    <property type="project" value="UniProtKB-KW"/>
</dbReference>
<dbReference type="eggNOG" id="COG3386">
    <property type="taxonomic scope" value="Bacteria"/>
</dbReference>
<keyword evidence="1" id="KW-0378">Hydrolase</keyword>
<dbReference type="Gene3D" id="2.160.20.10">
    <property type="entry name" value="Single-stranded right-handed beta-helix, Pectin lyase-like"/>
    <property type="match status" value="2"/>
</dbReference>
<dbReference type="InterPro" id="IPR011050">
    <property type="entry name" value="Pectin_lyase_fold/virulence"/>
</dbReference>
<dbReference type="OrthoDB" id="7482115at2"/>
<feature type="signal peptide" evidence="2">
    <location>
        <begin position="1"/>
        <end position="24"/>
    </location>
</feature>
<dbReference type="STRING" id="1121022.GCA_000376105_04376"/>
<dbReference type="Proteomes" id="UP000017837">
    <property type="component" value="Unassembled WGS sequence"/>
</dbReference>
<keyword evidence="2" id="KW-0732">Signal</keyword>
<comment type="caution">
    <text evidence="5">The sequence shown here is derived from an EMBL/GenBank/DDBJ whole genome shotgun (WGS) entry which is preliminary data.</text>
</comment>
<feature type="domain" description="Rhamnogalacturonase A/B/Epimerase-like pectate lyase" evidence="4">
    <location>
        <begin position="45"/>
        <end position="268"/>
    </location>
</feature>
<dbReference type="Gene3D" id="2.120.10.30">
    <property type="entry name" value="TolB, C-terminal domain"/>
    <property type="match status" value="2"/>
</dbReference>
<feature type="domain" description="Rhamnogalacturonase A/B/Epimerase-like pectate lyase" evidence="4">
    <location>
        <begin position="383"/>
        <end position="564"/>
    </location>
</feature>
<dbReference type="Pfam" id="PF08450">
    <property type="entry name" value="SGL"/>
    <property type="match status" value="1"/>
</dbReference>
<dbReference type="PATRIC" id="fig|1121022.4.peg.4502"/>
<accession>V4NHZ2</accession>
<proteinExistence type="predicted"/>
<feature type="domain" description="SMP-30/Gluconolactonase/LRE-like region" evidence="3">
    <location>
        <begin position="946"/>
        <end position="999"/>
    </location>
</feature>
<sequence length="1010" mass="109103">MTRKTWIFAALFAVLTFATCPTWAETGVSVFQTAPDDPLAITVKAVGDGKADDTAAIQAAIDTAAKSAAGSIVWLPAGRYRVTRTLLVPPAVRLFGVGAKRPTLVLADRTPGFAKGVETMVTFTGADQYASGPVPVPVPSSMPGNPDVRDANSGTFYSALSNIDFDIGKGNPGAAAVRFRVAQHGYLSHIDFHIGSGFAGIYQAGNVAEDLHFYGGRYGIVSEKTSPAWQFTLIDSSFEGQREAAIREHELDLTLVNVRISDTPTGVDIDRGYSDSLWGKDVRFERISRAAVVISNENSPFTQIGFENALAKDVPVFARFRDSGKTVKGPGANYRVSAFNYGLKINNLGEIGQFATNFQAESLAQLPQWTGPVLPTLPAVNQWVNVRTQGVVGDGVADDTAALQKTIDTHRVVYLPIGHYLVSDTLRLRPDTVLIALHPSATQITLAENTAAYQGVGNAKALVESAKGGNAIITGIGLFTGGVNPRATALLWKAGEGSLVEDVRIHGGHGTVLPNGKRVDFSDPKFRMDGQHPGIWVTDGGGGTFVANWTPNTMSDAGFYVSNTATPGHVYELSAEHHNRHEIVLDGVENWEFLAPQTEQEVIDGLESMSLEVRNSKNILFANYHAYRVTRSLKPAPTAVKLFNVDNIRFRNMSTNAESGYATCDDNGCGTYLRASKFPFENAITDMTHKLEVRERQFAMLDISATPLQPSPTPLPTGLTDAKIEKVADGFYSIAGGAIDDKGNLYFVDHHFHRIYRWSHARALEVVSDAALDPVNLAVDASGHLMVLSSDGPDASVYSLDPWTPTAEITRLLPTPVAPHPEAITALPGNIWNNGEFRDQLNPETYAFATLAEMFARDVAITKTQEYVSPDGSLVLPAFRVYKQGPTNFQGWRFSDTLDTYGFVTGKLGDRVTISNSSEGRIYSGKVGAGGSLTHLKPLTDRGGESVAVDAKGRLFVANGQIFVYDADGKPLGRIDTPERPLQLIFGGADYQTLFILTHHSLYSLNVKGF</sequence>
<dbReference type="EMBL" id="AWGB01000089">
    <property type="protein sequence ID" value="ESQ81462.1"/>
    <property type="molecule type" value="Genomic_DNA"/>
</dbReference>
<dbReference type="InterPro" id="IPR024535">
    <property type="entry name" value="RHGA/B-epi-like_pectate_lyase"/>
</dbReference>
<name>V4NHZ2_9CAUL</name>
<evidence type="ECO:0000256" key="2">
    <source>
        <dbReference type="SAM" id="SignalP"/>
    </source>
</evidence>
<dbReference type="PANTHER" id="PTHR47572:SF4">
    <property type="entry name" value="LACTONASE DRP35"/>
    <property type="match status" value="1"/>
</dbReference>